<dbReference type="EMBL" id="JH432001">
    <property type="status" value="NOT_ANNOTATED_CDS"/>
    <property type="molecule type" value="Genomic_DNA"/>
</dbReference>
<evidence type="ECO:0000259" key="1">
    <source>
        <dbReference type="Pfam" id="PF16050"/>
    </source>
</evidence>
<name>T1JAK8_STRMM</name>
<dbReference type="InterPro" id="IPR032041">
    <property type="entry name" value="Cdc73_N"/>
</dbReference>
<dbReference type="Pfam" id="PF16050">
    <property type="entry name" value="CDC73_N"/>
    <property type="match status" value="1"/>
</dbReference>
<dbReference type="HOGENOM" id="CLU_2295144_0_0_1"/>
<reference evidence="2" key="2">
    <citation type="submission" date="2015-02" db="UniProtKB">
        <authorList>
            <consortium name="EnsemblMetazoa"/>
        </authorList>
    </citation>
    <scope>IDENTIFICATION</scope>
</reference>
<organism evidence="2 3">
    <name type="scientific">Strigamia maritima</name>
    <name type="common">European centipede</name>
    <name type="synonym">Geophilus maritimus</name>
    <dbReference type="NCBI Taxonomy" id="126957"/>
    <lineage>
        <taxon>Eukaryota</taxon>
        <taxon>Metazoa</taxon>
        <taxon>Ecdysozoa</taxon>
        <taxon>Arthropoda</taxon>
        <taxon>Myriapoda</taxon>
        <taxon>Chilopoda</taxon>
        <taxon>Pleurostigmophora</taxon>
        <taxon>Geophilomorpha</taxon>
        <taxon>Linotaeniidae</taxon>
        <taxon>Strigamia</taxon>
    </lineage>
</organism>
<dbReference type="Proteomes" id="UP000014500">
    <property type="component" value="Unassembled WGS sequence"/>
</dbReference>
<evidence type="ECO:0000313" key="2">
    <source>
        <dbReference type="EnsemblMetazoa" id="SMAR010777-PA"/>
    </source>
</evidence>
<feature type="domain" description="Paf1 complex subunit Cdc73 N-terminal" evidence="1">
    <location>
        <begin position="28"/>
        <end position="96"/>
    </location>
</feature>
<accession>T1JAK8</accession>
<sequence length="101" mass="11264">MFGTSIMPGMLSLNGETPRLGAIFPIGVKRLAEELENGILKKRKYDEIQVPMDVCFDAPSNPNKSLSDTMSMEKIASLKAKRLANKRKSIKSNEIEPKKIK</sequence>
<dbReference type="STRING" id="126957.T1JAK8"/>
<evidence type="ECO:0000313" key="3">
    <source>
        <dbReference type="Proteomes" id="UP000014500"/>
    </source>
</evidence>
<keyword evidence="3" id="KW-1185">Reference proteome</keyword>
<protein>
    <recommendedName>
        <fullName evidence="1">Paf1 complex subunit Cdc73 N-terminal domain-containing protein</fullName>
    </recommendedName>
</protein>
<proteinExistence type="predicted"/>
<reference evidence="3" key="1">
    <citation type="submission" date="2011-05" db="EMBL/GenBank/DDBJ databases">
        <authorList>
            <person name="Richards S.R."/>
            <person name="Qu J."/>
            <person name="Jiang H."/>
            <person name="Jhangiani S.N."/>
            <person name="Agravi P."/>
            <person name="Goodspeed R."/>
            <person name="Gross S."/>
            <person name="Mandapat C."/>
            <person name="Jackson L."/>
            <person name="Mathew T."/>
            <person name="Pu L."/>
            <person name="Thornton R."/>
            <person name="Saada N."/>
            <person name="Wilczek-Boney K.B."/>
            <person name="Lee S."/>
            <person name="Kovar C."/>
            <person name="Wu Y."/>
            <person name="Scherer S.E."/>
            <person name="Worley K.C."/>
            <person name="Muzny D.M."/>
            <person name="Gibbs R."/>
        </authorList>
    </citation>
    <scope>NUCLEOTIDE SEQUENCE</scope>
    <source>
        <strain evidence="3">Brora</strain>
    </source>
</reference>
<dbReference type="EnsemblMetazoa" id="SMAR010777-RA">
    <property type="protein sequence ID" value="SMAR010777-PA"/>
    <property type="gene ID" value="SMAR010777"/>
</dbReference>
<dbReference type="AlphaFoldDB" id="T1JAK8"/>